<dbReference type="EMBL" id="SLZW01000005">
    <property type="protein sequence ID" value="TCS62495.1"/>
    <property type="molecule type" value="Genomic_DNA"/>
</dbReference>
<keyword evidence="12" id="KW-1185">Reference proteome</keyword>
<dbReference type="GO" id="GO:0007165">
    <property type="term" value="P:signal transduction"/>
    <property type="evidence" value="ECO:0007669"/>
    <property type="project" value="UniProtKB-KW"/>
</dbReference>
<dbReference type="PRINTS" id="PR00260">
    <property type="entry name" value="CHEMTRNSDUCR"/>
</dbReference>
<dbReference type="PROSITE" id="PS50111">
    <property type="entry name" value="CHEMOTAXIS_TRANSDUC_2"/>
    <property type="match status" value="1"/>
</dbReference>
<dbReference type="InterPro" id="IPR032255">
    <property type="entry name" value="HBM"/>
</dbReference>
<evidence type="ECO:0000259" key="8">
    <source>
        <dbReference type="PROSITE" id="PS50111"/>
    </source>
</evidence>
<dbReference type="Proteomes" id="UP000295304">
    <property type="component" value="Unassembled WGS sequence"/>
</dbReference>
<evidence type="ECO:0000256" key="4">
    <source>
        <dbReference type="ARBA" id="ARBA00029447"/>
    </source>
</evidence>
<evidence type="ECO:0000259" key="10">
    <source>
        <dbReference type="PROSITE" id="PS50885"/>
    </source>
</evidence>
<dbReference type="SMART" id="SM00304">
    <property type="entry name" value="HAMP"/>
    <property type="match status" value="1"/>
</dbReference>
<dbReference type="InterPro" id="IPR000727">
    <property type="entry name" value="T_SNARE_dom"/>
</dbReference>
<dbReference type="Gene3D" id="6.10.340.10">
    <property type="match status" value="1"/>
</dbReference>
<evidence type="ECO:0000256" key="7">
    <source>
        <dbReference type="SAM" id="Phobius"/>
    </source>
</evidence>
<keyword evidence="6" id="KW-0175">Coiled coil</keyword>
<proteinExistence type="inferred from homology"/>
<dbReference type="SMART" id="SM01358">
    <property type="entry name" value="HBM"/>
    <property type="match status" value="1"/>
</dbReference>
<dbReference type="Gene3D" id="1.10.287.950">
    <property type="entry name" value="Methyl-accepting chemotaxis protein"/>
    <property type="match status" value="1"/>
</dbReference>
<dbReference type="SMART" id="SM00283">
    <property type="entry name" value="MA"/>
    <property type="match status" value="1"/>
</dbReference>
<evidence type="ECO:0000313" key="12">
    <source>
        <dbReference type="Proteomes" id="UP000295304"/>
    </source>
</evidence>
<reference evidence="11 12" key="1">
    <citation type="submission" date="2019-03" db="EMBL/GenBank/DDBJ databases">
        <title>Genomic Encyclopedia of Type Strains, Phase IV (KMG-IV): sequencing the most valuable type-strain genomes for metagenomic binning, comparative biology and taxonomic classification.</title>
        <authorList>
            <person name="Goeker M."/>
        </authorList>
    </citation>
    <scope>NUCLEOTIDE SEQUENCE [LARGE SCALE GENOMIC DNA]</scope>
    <source>
        <strain evidence="11 12">DSM 101688</strain>
    </source>
</reference>
<dbReference type="Pfam" id="PF00015">
    <property type="entry name" value="MCPsignal"/>
    <property type="match status" value="1"/>
</dbReference>
<comment type="similarity">
    <text evidence="4">Belongs to the methyl-accepting chemotaxis (MCP) protein family.</text>
</comment>
<dbReference type="AlphaFoldDB" id="A0A4R3JAX2"/>
<accession>A0A4R3JAX2</accession>
<feature type="coiled-coil region" evidence="6">
    <location>
        <begin position="380"/>
        <end position="409"/>
    </location>
</feature>
<dbReference type="PANTHER" id="PTHR32089:SF112">
    <property type="entry name" value="LYSOZYME-LIKE PROTEIN-RELATED"/>
    <property type="match status" value="1"/>
</dbReference>
<keyword evidence="2" id="KW-0997">Cell inner membrane</keyword>
<dbReference type="PANTHER" id="PTHR32089">
    <property type="entry name" value="METHYL-ACCEPTING CHEMOTAXIS PROTEIN MCPB"/>
    <property type="match status" value="1"/>
</dbReference>
<evidence type="ECO:0000256" key="1">
    <source>
        <dbReference type="ARBA" id="ARBA00004429"/>
    </source>
</evidence>
<comment type="caution">
    <text evidence="11">The sequence shown here is derived from an EMBL/GenBank/DDBJ whole genome shotgun (WGS) entry which is preliminary data.</text>
</comment>
<feature type="domain" description="HAMP" evidence="10">
    <location>
        <begin position="331"/>
        <end position="384"/>
    </location>
</feature>
<evidence type="ECO:0000259" key="9">
    <source>
        <dbReference type="PROSITE" id="PS50192"/>
    </source>
</evidence>
<dbReference type="PROSITE" id="PS50192">
    <property type="entry name" value="T_SNARE"/>
    <property type="match status" value="1"/>
</dbReference>
<evidence type="ECO:0000256" key="5">
    <source>
        <dbReference type="PROSITE-ProRule" id="PRU00284"/>
    </source>
</evidence>
<dbReference type="InterPro" id="IPR024478">
    <property type="entry name" value="HlyB_4HB_MCP"/>
</dbReference>
<evidence type="ECO:0000256" key="3">
    <source>
        <dbReference type="ARBA" id="ARBA00023224"/>
    </source>
</evidence>
<keyword evidence="7" id="KW-1133">Transmembrane helix</keyword>
<dbReference type="InterPro" id="IPR004090">
    <property type="entry name" value="Chemotax_Me-accpt_rcpt"/>
</dbReference>
<name>A0A4R3JAX2_9PROT</name>
<dbReference type="CDD" id="cd06225">
    <property type="entry name" value="HAMP"/>
    <property type="match status" value="1"/>
</dbReference>
<comment type="subcellular location">
    <subcellularLocation>
        <location evidence="1">Cell inner membrane</location>
        <topology evidence="1">Multi-pass membrane protein</topology>
    </subcellularLocation>
</comment>
<dbReference type="SUPFAM" id="SSF58104">
    <property type="entry name" value="Methyl-accepting chemotaxis protein (MCP) signaling domain"/>
    <property type="match status" value="1"/>
</dbReference>
<dbReference type="Pfam" id="PF12729">
    <property type="entry name" value="4HB_MCP_1"/>
    <property type="match status" value="1"/>
</dbReference>
<sequence length="681" mass="72566">MNALTERVARKGNFITNMKVKIKILAGFSTVLAVLVIISGIGYFSFTSVNKDVTAYTKNVEISTVTNEIETQFLLLHGNVREFAASADEKFAREAEGVLVKLESSIKHADQIFSGEHKVQLEKIKKALEIYKKDFVVSEELAKEYNHLVNDILNPSAKKFIADLKEIQKEVIAEGKGDPRTYAGIAMRRVLALQVSANATLARYDDQSYQSAQDDFMRLEVLLGSLKKTATTPHEQELIAESKDLLEKYKTSFEAAVEDSKKIHHLVEGEIAQAGRDIIAAAETLKKNAAELEVQIRQSTTENIIAAEVEMLAISAIGIGVGLLLAWLLGNGIANPVVGMTGAMRRLADGDLETEIPAQGRGDEIGQMAQTVQVFKDNAIRVKQMEAEQKEAEKRAEEEKRRMMHAMADDFESSVGGIVQTVSSASTELQSSAQSMATVSEQTSSQATTVAAASEEAATNVQTVASAAEELSSSISEISRQVSQSTQIANTAVSEVDGANKKVQGLAEAANKIGEVVALITDIADQTNLLALNATIEAARAGEAGKGFAVVASEVKNLANQTAKATEEIGIQISGIQGATQDAVGAIDSIGSVIGEMSEIAGAIAAAVEEQGAATQEIARNVEQAAAGTSEVTSNISKVTEASSQTGDAASQVLSAAGELSRQSETLRSEVDKFLDQIRKS</sequence>
<dbReference type="GO" id="GO:0006935">
    <property type="term" value="P:chemotaxis"/>
    <property type="evidence" value="ECO:0007669"/>
    <property type="project" value="InterPro"/>
</dbReference>
<feature type="domain" description="Methyl-accepting transducer" evidence="8">
    <location>
        <begin position="425"/>
        <end position="661"/>
    </location>
</feature>
<dbReference type="InterPro" id="IPR004089">
    <property type="entry name" value="MCPsignal_dom"/>
</dbReference>
<dbReference type="GO" id="GO:0004888">
    <property type="term" value="F:transmembrane signaling receptor activity"/>
    <property type="evidence" value="ECO:0007669"/>
    <property type="project" value="InterPro"/>
</dbReference>
<dbReference type="InterPro" id="IPR003660">
    <property type="entry name" value="HAMP_dom"/>
</dbReference>
<keyword evidence="2" id="KW-1003">Cell membrane</keyword>
<keyword evidence="3 5" id="KW-0807">Transducer</keyword>
<organism evidence="11 12">
    <name type="scientific">Varunaivibrio sulfuroxidans</name>
    <dbReference type="NCBI Taxonomy" id="1773489"/>
    <lineage>
        <taxon>Bacteria</taxon>
        <taxon>Pseudomonadati</taxon>
        <taxon>Pseudomonadota</taxon>
        <taxon>Alphaproteobacteria</taxon>
        <taxon>Rhodospirillales</taxon>
        <taxon>Magnetovibrionaceae</taxon>
        <taxon>Varunaivibrio</taxon>
    </lineage>
</organism>
<dbReference type="GO" id="GO:0005886">
    <property type="term" value="C:plasma membrane"/>
    <property type="evidence" value="ECO:0007669"/>
    <property type="project" value="UniProtKB-SubCell"/>
</dbReference>
<feature type="domain" description="T-SNARE coiled-coil homology" evidence="9">
    <location>
        <begin position="577"/>
        <end position="639"/>
    </location>
</feature>
<dbReference type="RefSeq" id="WP_165886300.1">
    <property type="nucleotide sequence ID" value="NZ_CP119676.1"/>
</dbReference>
<evidence type="ECO:0000256" key="2">
    <source>
        <dbReference type="ARBA" id="ARBA00022519"/>
    </source>
</evidence>
<gene>
    <name evidence="11" type="ORF">EDD55_10540</name>
</gene>
<dbReference type="Pfam" id="PF00672">
    <property type="entry name" value="HAMP"/>
    <property type="match status" value="1"/>
</dbReference>
<evidence type="ECO:0000313" key="11">
    <source>
        <dbReference type="EMBL" id="TCS62495.1"/>
    </source>
</evidence>
<dbReference type="PROSITE" id="PS50885">
    <property type="entry name" value="HAMP"/>
    <property type="match status" value="1"/>
</dbReference>
<keyword evidence="7" id="KW-0472">Membrane</keyword>
<keyword evidence="7" id="KW-0812">Transmembrane</keyword>
<protein>
    <submittedName>
        <fullName evidence="11">Methyl-accepting chemotaxis protein</fullName>
    </submittedName>
</protein>
<feature type="transmembrane region" description="Helical" evidence="7">
    <location>
        <begin position="24"/>
        <end position="46"/>
    </location>
</feature>
<evidence type="ECO:0000256" key="6">
    <source>
        <dbReference type="SAM" id="Coils"/>
    </source>
</evidence>